<protein>
    <recommendedName>
        <fullName evidence="1">DUF4340 domain-containing protein</fullName>
    </recommendedName>
</protein>
<organism evidence="2 3">
    <name type="scientific">Methylophaga lonarensis MPL</name>
    <dbReference type="NCBI Taxonomy" id="1286106"/>
    <lineage>
        <taxon>Bacteria</taxon>
        <taxon>Pseudomonadati</taxon>
        <taxon>Pseudomonadota</taxon>
        <taxon>Gammaproteobacteria</taxon>
        <taxon>Thiotrichales</taxon>
        <taxon>Piscirickettsiaceae</taxon>
        <taxon>Methylophaga</taxon>
    </lineage>
</organism>
<dbReference type="eggNOG" id="ENOG5032XPU">
    <property type="taxonomic scope" value="Bacteria"/>
</dbReference>
<dbReference type="STRING" id="1286106.MPL1_06410"/>
<proteinExistence type="predicted"/>
<name>M7P146_9GAMM</name>
<dbReference type="AlphaFoldDB" id="M7P146"/>
<evidence type="ECO:0000313" key="2">
    <source>
        <dbReference type="EMBL" id="EMR13211.1"/>
    </source>
</evidence>
<dbReference type="RefSeq" id="WP_009726280.1">
    <property type="nucleotide sequence ID" value="NZ_APHR01000031.1"/>
</dbReference>
<dbReference type="InterPro" id="IPR025641">
    <property type="entry name" value="DUF4340"/>
</dbReference>
<evidence type="ECO:0000259" key="1">
    <source>
        <dbReference type="Pfam" id="PF14238"/>
    </source>
</evidence>
<dbReference type="EMBL" id="APHR01000031">
    <property type="protein sequence ID" value="EMR13211.1"/>
    <property type="molecule type" value="Genomic_DNA"/>
</dbReference>
<feature type="domain" description="DUF4340" evidence="1">
    <location>
        <begin position="65"/>
        <end position="201"/>
    </location>
</feature>
<accession>M7P146</accession>
<gene>
    <name evidence="2" type="ORF">MPL1_06410</name>
</gene>
<evidence type="ECO:0000313" key="3">
    <source>
        <dbReference type="Proteomes" id="UP000012019"/>
    </source>
</evidence>
<dbReference type="Proteomes" id="UP000012019">
    <property type="component" value="Unassembled WGS sequence"/>
</dbReference>
<keyword evidence="3" id="KW-1185">Reference proteome</keyword>
<reference evidence="2 3" key="1">
    <citation type="journal article" date="2013" name="Genome Announc.">
        <title>Draft Genome Sequence of Methylophaga lonarensis MPLT, a Haloalkaliphilic (Non-Methane-Utilizing) Methylotroph.</title>
        <authorList>
            <person name="Shetty S.A."/>
            <person name="Marathe N.P."/>
            <person name="Munot H."/>
            <person name="Antony C.P."/>
            <person name="Dhotre D.P."/>
            <person name="Murrell J.C."/>
            <person name="Shouche Y.S."/>
        </authorList>
    </citation>
    <scope>NUCLEOTIDE SEQUENCE [LARGE SCALE GENOMIC DNA]</scope>
    <source>
        <strain evidence="2 3">MPL</strain>
    </source>
</reference>
<dbReference type="Pfam" id="PF14238">
    <property type="entry name" value="DUF4340"/>
    <property type="match status" value="1"/>
</dbReference>
<comment type="caution">
    <text evidence="2">The sequence shown here is derived from an EMBL/GenBank/DDBJ whole genome shotgun (WGS) entry which is preliminary data.</text>
</comment>
<dbReference type="PATRIC" id="fig|1286106.3.peg.1290"/>
<dbReference type="OrthoDB" id="5607991at2"/>
<sequence length="296" mass="32943">MKRQLLTNLLLLIVILLAFWALRVAMQGPSYNTLADVTGKHTVSSIIIRRPDSPPVGLIEKSGQWHMQQPRPARASDHRAALILNLLSSPVYSEFYPFDSSGLQAFGLAQPRLTLQLDDALLLFGDTESLSGRRYVMHKGVIYLIDDDISPLLQAAAGSFVEPRILPEGAQLQRMTLPMLNEGQPDPRQTISLIQQQGSWRSDIKNPSFSSDDLVQLIQNWSNAYAMQVAIMLDNAVPENAVPVRIWLRHEDQPVVLWVEVSANGLLISHPEAGLRYLFPSGMLQQLFLQGSSTDA</sequence>